<sequence length="217" mass="22408">MSERFDALSRIGPVARPLLDRVDAALLAHGAPQGHRIWAHLRRLGTTPADAVAFFVDADAAPLRAVAGRLRGEVAAFRAAPAPTQVRWTGSGAETYAARATAVRDHTDAMTGRLAATASFADDVAAWWDESRAAVAAALAEVLTSAQAITVTTGPATVTTDVLRAAADIGAHVLDAVAAAHEAGHGLLRGGADLGELPFAPGADPQRRVDATVDVHH</sequence>
<evidence type="ECO:0000313" key="1">
    <source>
        <dbReference type="EMBL" id="GAA1761867.1"/>
    </source>
</evidence>
<protein>
    <submittedName>
        <fullName evidence="1">Uncharacterized protein</fullName>
    </submittedName>
</protein>
<accession>A0ABP4WSE8</accession>
<proteinExistence type="predicted"/>
<keyword evidence="2" id="KW-1185">Reference proteome</keyword>
<dbReference type="EMBL" id="BAAALS010000017">
    <property type="protein sequence ID" value="GAA1761867.1"/>
    <property type="molecule type" value="Genomic_DNA"/>
</dbReference>
<gene>
    <name evidence="1" type="ORF">GCM10009681_36260</name>
</gene>
<evidence type="ECO:0000313" key="2">
    <source>
        <dbReference type="Proteomes" id="UP001500655"/>
    </source>
</evidence>
<dbReference type="Proteomes" id="UP001500655">
    <property type="component" value="Unassembled WGS sequence"/>
</dbReference>
<comment type="caution">
    <text evidence="1">The sequence shown here is derived from an EMBL/GenBank/DDBJ whole genome shotgun (WGS) entry which is preliminary data.</text>
</comment>
<name>A0ABP4WSE8_9ACTN</name>
<dbReference type="RefSeq" id="WP_344083091.1">
    <property type="nucleotide sequence ID" value="NZ_BAAALS010000017.1"/>
</dbReference>
<reference evidence="2" key="1">
    <citation type="journal article" date="2019" name="Int. J. Syst. Evol. Microbiol.">
        <title>The Global Catalogue of Microorganisms (GCM) 10K type strain sequencing project: providing services to taxonomists for standard genome sequencing and annotation.</title>
        <authorList>
            <consortium name="The Broad Institute Genomics Platform"/>
            <consortium name="The Broad Institute Genome Sequencing Center for Infectious Disease"/>
            <person name="Wu L."/>
            <person name="Ma J."/>
        </authorList>
    </citation>
    <scope>NUCLEOTIDE SEQUENCE [LARGE SCALE GENOMIC DNA]</scope>
    <source>
        <strain evidence="2">JCM 13249</strain>
    </source>
</reference>
<organism evidence="1 2">
    <name type="scientific">Luedemannella helvata</name>
    <dbReference type="NCBI Taxonomy" id="349315"/>
    <lineage>
        <taxon>Bacteria</taxon>
        <taxon>Bacillati</taxon>
        <taxon>Actinomycetota</taxon>
        <taxon>Actinomycetes</taxon>
        <taxon>Micromonosporales</taxon>
        <taxon>Micromonosporaceae</taxon>
        <taxon>Luedemannella</taxon>
    </lineage>
</organism>